<name>A0A9Q1EAZ7_SYNKA</name>
<feature type="region of interest" description="Disordered" evidence="1">
    <location>
        <begin position="1"/>
        <end position="34"/>
    </location>
</feature>
<gene>
    <name evidence="2" type="ORF">SKAU_G00387780</name>
</gene>
<protein>
    <submittedName>
        <fullName evidence="2">Uncharacterized protein</fullName>
    </submittedName>
</protein>
<reference evidence="2" key="1">
    <citation type="journal article" date="2023" name="Science">
        <title>Genome structures resolve the early diversification of teleost fishes.</title>
        <authorList>
            <person name="Parey E."/>
            <person name="Louis A."/>
            <person name="Montfort J."/>
            <person name="Bouchez O."/>
            <person name="Roques C."/>
            <person name="Iampietro C."/>
            <person name="Lluch J."/>
            <person name="Castinel A."/>
            <person name="Donnadieu C."/>
            <person name="Desvignes T."/>
            <person name="Floi Bucao C."/>
            <person name="Jouanno E."/>
            <person name="Wen M."/>
            <person name="Mejri S."/>
            <person name="Dirks R."/>
            <person name="Jansen H."/>
            <person name="Henkel C."/>
            <person name="Chen W.J."/>
            <person name="Zahm M."/>
            <person name="Cabau C."/>
            <person name="Klopp C."/>
            <person name="Thompson A.W."/>
            <person name="Robinson-Rechavi M."/>
            <person name="Braasch I."/>
            <person name="Lecointre G."/>
            <person name="Bobe J."/>
            <person name="Postlethwait J.H."/>
            <person name="Berthelot C."/>
            <person name="Roest Crollius H."/>
            <person name="Guiguen Y."/>
        </authorList>
    </citation>
    <scope>NUCLEOTIDE SEQUENCE</scope>
    <source>
        <strain evidence="2">WJC10195</strain>
    </source>
</reference>
<evidence type="ECO:0000313" key="2">
    <source>
        <dbReference type="EMBL" id="KAJ8335436.1"/>
    </source>
</evidence>
<dbReference type="EMBL" id="JAINUF010000020">
    <property type="protein sequence ID" value="KAJ8335436.1"/>
    <property type="molecule type" value="Genomic_DNA"/>
</dbReference>
<dbReference type="AlphaFoldDB" id="A0A9Q1EAZ7"/>
<evidence type="ECO:0000256" key="1">
    <source>
        <dbReference type="SAM" id="MobiDB-lite"/>
    </source>
</evidence>
<organism evidence="2 3">
    <name type="scientific">Synaphobranchus kaupii</name>
    <name type="common">Kaup's arrowtooth eel</name>
    <dbReference type="NCBI Taxonomy" id="118154"/>
    <lineage>
        <taxon>Eukaryota</taxon>
        <taxon>Metazoa</taxon>
        <taxon>Chordata</taxon>
        <taxon>Craniata</taxon>
        <taxon>Vertebrata</taxon>
        <taxon>Euteleostomi</taxon>
        <taxon>Actinopterygii</taxon>
        <taxon>Neopterygii</taxon>
        <taxon>Teleostei</taxon>
        <taxon>Anguilliformes</taxon>
        <taxon>Synaphobranchidae</taxon>
        <taxon>Synaphobranchus</taxon>
    </lineage>
</organism>
<dbReference type="Proteomes" id="UP001152622">
    <property type="component" value="Chromosome 20"/>
</dbReference>
<keyword evidence="3" id="KW-1185">Reference proteome</keyword>
<proteinExistence type="predicted"/>
<comment type="caution">
    <text evidence="2">The sequence shown here is derived from an EMBL/GenBank/DDBJ whole genome shotgun (WGS) entry which is preliminary data.</text>
</comment>
<evidence type="ECO:0000313" key="3">
    <source>
        <dbReference type="Proteomes" id="UP001152622"/>
    </source>
</evidence>
<sequence length="72" mass="7447">MGAPARSDNGGEGEVTAGRARGLEGKAPGPCGISPARLAPPWLFKLWGGETRGAFTPRFGVISPGSRREKQA</sequence>
<accession>A0A9Q1EAZ7</accession>